<dbReference type="InterPro" id="IPR051275">
    <property type="entry name" value="Cell_adhesion_signaling"/>
</dbReference>
<keyword evidence="2 7" id="KW-0472">Membrane</keyword>
<evidence type="ECO:0000256" key="1">
    <source>
        <dbReference type="ARBA" id="ARBA00004479"/>
    </source>
</evidence>
<comment type="subcellular location">
    <subcellularLocation>
        <location evidence="1">Membrane</location>
        <topology evidence="1">Single-pass type I membrane protein</topology>
    </subcellularLocation>
</comment>
<dbReference type="Proteomes" id="UP001314229">
    <property type="component" value="Unassembled WGS sequence"/>
</dbReference>
<dbReference type="GO" id="GO:0005886">
    <property type="term" value="C:plasma membrane"/>
    <property type="evidence" value="ECO:0007669"/>
    <property type="project" value="TreeGrafter"/>
</dbReference>
<evidence type="ECO:0000256" key="8">
    <source>
        <dbReference type="SAM" id="SignalP"/>
    </source>
</evidence>
<dbReference type="PROSITE" id="PS50835">
    <property type="entry name" value="IG_LIKE"/>
    <property type="match status" value="2"/>
</dbReference>
<feature type="transmembrane region" description="Helical" evidence="7">
    <location>
        <begin position="251"/>
        <end position="269"/>
    </location>
</feature>
<evidence type="ECO:0000256" key="7">
    <source>
        <dbReference type="SAM" id="Phobius"/>
    </source>
</evidence>
<dbReference type="PANTHER" id="PTHR11640:SF158">
    <property type="entry name" value="V-SET AND IMMUNOGLOBULIN DOMAIN-CONTAINING PROTEIN 10-LIKE 2"/>
    <property type="match status" value="1"/>
</dbReference>
<reference evidence="10 11" key="1">
    <citation type="submission" date="2024-01" db="EMBL/GenBank/DDBJ databases">
        <authorList>
            <person name="Alioto T."/>
            <person name="Alioto T."/>
            <person name="Gomez Garrido J."/>
        </authorList>
    </citation>
    <scope>NUCLEOTIDE SEQUENCE [LARGE SCALE GENOMIC DNA]</scope>
</reference>
<dbReference type="PROSITE" id="PS51257">
    <property type="entry name" value="PROKAR_LIPOPROTEIN"/>
    <property type="match status" value="1"/>
</dbReference>
<feature type="domain" description="Ig-like" evidence="9">
    <location>
        <begin position="143"/>
        <end position="236"/>
    </location>
</feature>
<dbReference type="GO" id="GO:0098609">
    <property type="term" value="P:cell-cell adhesion"/>
    <property type="evidence" value="ECO:0007669"/>
    <property type="project" value="TreeGrafter"/>
</dbReference>
<gene>
    <name evidence="10" type="ORF">FSCOSCO3_A022160</name>
</gene>
<evidence type="ECO:0000256" key="5">
    <source>
        <dbReference type="ARBA" id="ARBA00023319"/>
    </source>
</evidence>
<dbReference type="InterPro" id="IPR013783">
    <property type="entry name" value="Ig-like_fold"/>
</dbReference>
<keyword evidence="8" id="KW-0732">Signal</keyword>
<dbReference type="InterPro" id="IPR007110">
    <property type="entry name" value="Ig-like_dom"/>
</dbReference>
<name>A0AAV1NJH1_SCOSC</name>
<proteinExistence type="predicted"/>
<feature type="signal peptide" evidence="8">
    <location>
        <begin position="1"/>
        <end position="24"/>
    </location>
</feature>
<dbReference type="InterPro" id="IPR003599">
    <property type="entry name" value="Ig_sub"/>
</dbReference>
<keyword evidence="3" id="KW-1015">Disulfide bond</keyword>
<comment type="caution">
    <text evidence="10">The sequence shown here is derived from an EMBL/GenBank/DDBJ whole genome shotgun (WGS) entry which is preliminary data.</text>
</comment>
<keyword evidence="7" id="KW-1133">Transmembrane helix</keyword>
<evidence type="ECO:0000313" key="11">
    <source>
        <dbReference type="Proteomes" id="UP001314229"/>
    </source>
</evidence>
<dbReference type="AlphaFoldDB" id="A0AAV1NJH1"/>
<evidence type="ECO:0000256" key="6">
    <source>
        <dbReference type="SAM" id="MobiDB-lite"/>
    </source>
</evidence>
<evidence type="ECO:0000256" key="4">
    <source>
        <dbReference type="ARBA" id="ARBA00023180"/>
    </source>
</evidence>
<keyword evidence="7" id="KW-0812">Transmembrane</keyword>
<keyword evidence="5" id="KW-0393">Immunoglobulin domain</keyword>
<dbReference type="EMBL" id="CAWUFR010000041">
    <property type="protein sequence ID" value="CAK6959706.1"/>
    <property type="molecule type" value="Genomic_DNA"/>
</dbReference>
<dbReference type="SUPFAM" id="SSF48726">
    <property type="entry name" value="Immunoglobulin"/>
    <property type="match status" value="2"/>
</dbReference>
<dbReference type="Pfam" id="PF13927">
    <property type="entry name" value="Ig_3"/>
    <property type="match status" value="1"/>
</dbReference>
<feature type="domain" description="Ig-like" evidence="9">
    <location>
        <begin position="29"/>
        <end position="128"/>
    </location>
</feature>
<accession>A0AAV1NJH1</accession>
<feature type="compositionally biased region" description="Low complexity" evidence="6">
    <location>
        <begin position="295"/>
        <end position="306"/>
    </location>
</feature>
<keyword evidence="11" id="KW-1185">Reference proteome</keyword>
<protein>
    <submittedName>
        <fullName evidence="10">Embigin</fullName>
    </submittedName>
</protein>
<dbReference type="GO" id="GO:0005911">
    <property type="term" value="C:cell-cell junction"/>
    <property type="evidence" value="ECO:0007669"/>
    <property type="project" value="TreeGrafter"/>
</dbReference>
<keyword evidence="4" id="KW-0325">Glycoprotein</keyword>
<feature type="region of interest" description="Disordered" evidence="6">
    <location>
        <begin position="275"/>
        <end position="312"/>
    </location>
</feature>
<feature type="chain" id="PRO_5043314928" evidence="8">
    <location>
        <begin position="25"/>
        <end position="312"/>
    </location>
</feature>
<evidence type="ECO:0000259" key="9">
    <source>
        <dbReference type="PROSITE" id="PS50835"/>
    </source>
</evidence>
<dbReference type="Gene3D" id="2.60.40.10">
    <property type="entry name" value="Immunoglobulins"/>
    <property type="match status" value="2"/>
</dbReference>
<dbReference type="InterPro" id="IPR036179">
    <property type="entry name" value="Ig-like_dom_sf"/>
</dbReference>
<sequence>MSASWKQLLFQLLLLVVSCRHVNTKTAGPTPTSLPQDPVSPLPAAVRSVVLKGKSETEKVVVVNPVSLTLECTWTGNHNKLLNITGYWRKDGNEIENSRLTVQLENKQYNLMREFSIANEEDLGNYSCLFGSEAKIDFILEAPQMGEVRDKPIVSYVGDSVVILCKMEESKPQPSTWHWFKANGTDKEQIDVAAEPLRYEIKNDNGKTRLVVHNVTEADSGLYYCGAVYAITTTLSHVELKVITFYEPLKPFLSILVEVIILVAVILLYEKSQSKKNEPAAGNVTNADSTNTLTQGENSGQEGSSSMRQRKV</sequence>
<evidence type="ECO:0000313" key="10">
    <source>
        <dbReference type="EMBL" id="CAK6959706.1"/>
    </source>
</evidence>
<dbReference type="PANTHER" id="PTHR11640">
    <property type="entry name" value="NEPHRIN"/>
    <property type="match status" value="1"/>
</dbReference>
<feature type="compositionally biased region" description="Polar residues" evidence="6">
    <location>
        <begin position="283"/>
        <end position="294"/>
    </location>
</feature>
<dbReference type="SMART" id="SM00409">
    <property type="entry name" value="IG"/>
    <property type="match status" value="1"/>
</dbReference>
<evidence type="ECO:0000256" key="2">
    <source>
        <dbReference type="ARBA" id="ARBA00023136"/>
    </source>
</evidence>
<evidence type="ECO:0000256" key="3">
    <source>
        <dbReference type="ARBA" id="ARBA00023157"/>
    </source>
</evidence>
<dbReference type="GO" id="GO:0050839">
    <property type="term" value="F:cell adhesion molecule binding"/>
    <property type="evidence" value="ECO:0007669"/>
    <property type="project" value="TreeGrafter"/>
</dbReference>
<organism evidence="10 11">
    <name type="scientific">Scomber scombrus</name>
    <name type="common">Atlantic mackerel</name>
    <name type="synonym">Scomber vernalis</name>
    <dbReference type="NCBI Taxonomy" id="13677"/>
    <lineage>
        <taxon>Eukaryota</taxon>
        <taxon>Metazoa</taxon>
        <taxon>Chordata</taxon>
        <taxon>Craniata</taxon>
        <taxon>Vertebrata</taxon>
        <taxon>Euteleostomi</taxon>
        <taxon>Actinopterygii</taxon>
        <taxon>Neopterygii</taxon>
        <taxon>Teleostei</taxon>
        <taxon>Neoteleostei</taxon>
        <taxon>Acanthomorphata</taxon>
        <taxon>Pelagiaria</taxon>
        <taxon>Scombriformes</taxon>
        <taxon>Scombridae</taxon>
        <taxon>Scomber</taxon>
    </lineage>
</organism>